<organism evidence="1">
    <name type="scientific">Culex pipiens</name>
    <name type="common">House mosquito</name>
    <dbReference type="NCBI Taxonomy" id="7175"/>
    <lineage>
        <taxon>Eukaryota</taxon>
        <taxon>Metazoa</taxon>
        <taxon>Ecdysozoa</taxon>
        <taxon>Arthropoda</taxon>
        <taxon>Hexapoda</taxon>
        <taxon>Insecta</taxon>
        <taxon>Pterygota</taxon>
        <taxon>Neoptera</taxon>
        <taxon>Endopterygota</taxon>
        <taxon>Diptera</taxon>
        <taxon>Nematocera</taxon>
        <taxon>Culicoidea</taxon>
        <taxon>Culicidae</taxon>
        <taxon>Culicinae</taxon>
        <taxon>Culicini</taxon>
        <taxon>Culex</taxon>
        <taxon>Culex</taxon>
    </lineage>
</organism>
<dbReference type="AlphaFoldDB" id="A0A8D8BVD3"/>
<name>A0A8D8BVD3_CULPI</name>
<sequence length="118" mass="13583">MYLKSLPPSTQTKRPHVEVRFQCTVTLSLLESSPKPRVCVCRCHHLADVRTACYYSSSSIALHAVCLRDKFAIMRESTVSACVDWRYLAFKVNEGYAIINIRSVFYCYKINVVKQDKK</sequence>
<proteinExistence type="predicted"/>
<accession>A0A8D8BVD3</accession>
<protein>
    <submittedName>
        <fullName evidence="1">(northern house mosquito) hypothetical protein</fullName>
    </submittedName>
</protein>
<reference evidence="1" key="1">
    <citation type="submission" date="2021-05" db="EMBL/GenBank/DDBJ databases">
        <authorList>
            <person name="Alioto T."/>
            <person name="Alioto T."/>
            <person name="Gomez Garrido J."/>
        </authorList>
    </citation>
    <scope>NUCLEOTIDE SEQUENCE</scope>
</reference>
<dbReference type="EMBL" id="HBUE01087972">
    <property type="protein sequence ID" value="CAG6480340.1"/>
    <property type="molecule type" value="Transcribed_RNA"/>
</dbReference>
<evidence type="ECO:0000313" key="1">
    <source>
        <dbReference type="EMBL" id="CAG6480340.1"/>
    </source>
</evidence>